<comment type="similarity">
    <text evidence="1 2">Belongs to the ELL/occludin family.</text>
</comment>
<dbReference type="Proteomes" id="UP000515165">
    <property type="component" value="Chromosome 1"/>
</dbReference>
<dbReference type="InterPro" id="IPR010844">
    <property type="entry name" value="Occludin_ELL"/>
</dbReference>
<dbReference type="SUPFAM" id="SSF144292">
    <property type="entry name" value="occludin/ELL-like"/>
    <property type="match status" value="1"/>
</dbReference>
<feature type="domain" description="OCEL" evidence="4">
    <location>
        <begin position="264"/>
        <end position="374"/>
    </location>
</feature>
<evidence type="ECO:0000256" key="2">
    <source>
        <dbReference type="PROSITE-ProRule" id="PRU01324"/>
    </source>
</evidence>
<dbReference type="PANTHER" id="PTHR23288:SF15">
    <property type="entry name" value="OCCLUDIN_ELL DOMAIN-CONTAINING PROTEIN 1"/>
    <property type="match status" value="1"/>
</dbReference>
<dbReference type="InterPro" id="IPR031176">
    <property type="entry name" value="ELL/occludin"/>
</dbReference>
<feature type="region of interest" description="Disordered" evidence="3">
    <location>
        <begin position="142"/>
        <end position="230"/>
    </location>
</feature>
<evidence type="ECO:0000256" key="1">
    <source>
        <dbReference type="ARBA" id="ARBA00009171"/>
    </source>
</evidence>
<evidence type="ECO:0000259" key="4">
    <source>
        <dbReference type="PROSITE" id="PS51980"/>
    </source>
</evidence>
<dbReference type="CTD" id="79629"/>
<dbReference type="AlphaFoldDB" id="A0A6J2C9U8"/>
<dbReference type="KEGG" id="zca:113917427"/>
<proteinExistence type="inferred from homology"/>
<evidence type="ECO:0000313" key="5">
    <source>
        <dbReference type="Proteomes" id="UP000515165"/>
    </source>
</evidence>
<accession>A0A6J2C9U8</accession>
<dbReference type="Gene3D" id="6.10.140.340">
    <property type="match status" value="1"/>
</dbReference>
<sequence length="381" mass="42016">MHSPDLGASPAADPGSETRTLGQVAPDRSGPCGPQLGQRSRGTSRGRCPWASRAVAGEAAAARGLTGGGPTQVTRWRHGRRAFPGYAARGGLLWEPMECVYANSCGASAFARRWRVGRSGLRLLVGPPGFPASRRTFLWCPQAARRPPPPGGDHGAPRRTRPPPRGRPSGASLRPMPTRESSKTRGYRGDLQTRPPGPGPPRLVPPGPETSAPRALCERQPGAHRARPKKIVFEDELPSRALLSTRKPIEAIPRGHMPRAHPVPDYELKYPQVSSERERSGYAAVFQDQYTEFVELQQEVGSALAKLQQLETLLTSLPRPRSQKEAQVAARVWREFEKKQTDPSFLDKQARCHYLKGKLRHLKMQIQKFDEQGDFEGSVYF</sequence>
<gene>
    <name evidence="6" type="primary">OCEL1</name>
</gene>
<name>A0A6J2C9U8_ZALCA</name>
<dbReference type="GO" id="GO:0016324">
    <property type="term" value="C:apical plasma membrane"/>
    <property type="evidence" value="ECO:0007669"/>
    <property type="project" value="TreeGrafter"/>
</dbReference>
<dbReference type="OrthoDB" id="9445081at2759"/>
<organism evidence="5 6">
    <name type="scientific">Zalophus californianus</name>
    <name type="common">California sealion</name>
    <dbReference type="NCBI Taxonomy" id="9704"/>
    <lineage>
        <taxon>Eukaryota</taxon>
        <taxon>Metazoa</taxon>
        <taxon>Chordata</taxon>
        <taxon>Craniata</taxon>
        <taxon>Vertebrata</taxon>
        <taxon>Euteleostomi</taxon>
        <taxon>Mammalia</taxon>
        <taxon>Eutheria</taxon>
        <taxon>Laurasiatheria</taxon>
        <taxon>Carnivora</taxon>
        <taxon>Caniformia</taxon>
        <taxon>Pinnipedia</taxon>
        <taxon>Otariidae</taxon>
        <taxon>Zalophus</taxon>
    </lineage>
</organism>
<dbReference type="PROSITE" id="PS51980">
    <property type="entry name" value="OCEL"/>
    <property type="match status" value="1"/>
</dbReference>
<protein>
    <submittedName>
        <fullName evidence="6">Occludin/ELL domain-containing protein 1 isoform X1</fullName>
    </submittedName>
</protein>
<dbReference type="Pfam" id="PF07303">
    <property type="entry name" value="Occludin_ELL"/>
    <property type="match status" value="1"/>
</dbReference>
<dbReference type="GO" id="GO:0070830">
    <property type="term" value="P:bicellular tight junction assembly"/>
    <property type="evidence" value="ECO:0007669"/>
    <property type="project" value="TreeGrafter"/>
</dbReference>
<evidence type="ECO:0000256" key="3">
    <source>
        <dbReference type="SAM" id="MobiDB-lite"/>
    </source>
</evidence>
<dbReference type="RefSeq" id="XP_027441005.1">
    <property type="nucleotide sequence ID" value="XM_027585204.1"/>
</dbReference>
<feature type="compositionally biased region" description="Pro residues" evidence="3">
    <location>
        <begin position="195"/>
        <end position="208"/>
    </location>
</feature>
<feature type="region of interest" description="Disordered" evidence="3">
    <location>
        <begin position="1"/>
        <end position="48"/>
    </location>
</feature>
<dbReference type="GeneID" id="113917427"/>
<evidence type="ECO:0000313" key="6">
    <source>
        <dbReference type="RefSeq" id="XP_027441005.1"/>
    </source>
</evidence>
<keyword evidence="5" id="KW-1185">Reference proteome</keyword>
<reference evidence="6" key="1">
    <citation type="submission" date="2025-08" db="UniProtKB">
        <authorList>
            <consortium name="RefSeq"/>
        </authorList>
    </citation>
    <scope>IDENTIFICATION</scope>
    <source>
        <tissue evidence="6">Blood</tissue>
    </source>
</reference>
<dbReference type="GO" id="GO:0031410">
    <property type="term" value="C:cytoplasmic vesicle"/>
    <property type="evidence" value="ECO:0007669"/>
    <property type="project" value="TreeGrafter"/>
</dbReference>
<dbReference type="PANTHER" id="PTHR23288">
    <property type="entry name" value="OCCLUDIN AND RNA POLYMERASE II ELONGATION FACTOR ELL"/>
    <property type="match status" value="1"/>
</dbReference>
<dbReference type="GO" id="GO:0005923">
    <property type="term" value="C:bicellular tight junction"/>
    <property type="evidence" value="ECO:0007669"/>
    <property type="project" value="TreeGrafter"/>
</dbReference>